<evidence type="ECO:0000259" key="5">
    <source>
        <dbReference type="Pfam" id="PF00535"/>
    </source>
</evidence>
<dbReference type="STRING" id="1742972.COMA1_60064"/>
<gene>
    <name evidence="6" type="ORF">COMA1_60064</name>
</gene>
<protein>
    <submittedName>
        <fullName evidence="6">Glycosyl transferase family 2</fullName>
    </submittedName>
</protein>
<feature type="transmembrane region" description="Helical" evidence="4">
    <location>
        <begin position="12"/>
        <end position="36"/>
    </location>
</feature>
<comment type="similarity">
    <text evidence="1">Belongs to the glycosyltransferase 2 family.</text>
</comment>
<dbReference type="Gene3D" id="3.90.550.10">
    <property type="entry name" value="Spore Coat Polysaccharide Biosynthesis Protein SpsA, Chain A"/>
    <property type="match status" value="1"/>
</dbReference>
<feature type="domain" description="Glycosyltransferase 2-like" evidence="5">
    <location>
        <begin position="55"/>
        <end position="185"/>
    </location>
</feature>
<keyword evidence="3 6" id="KW-0808">Transferase</keyword>
<evidence type="ECO:0000256" key="3">
    <source>
        <dbReference type="ARBA" id="ARBA00022679"/>
    </source>
</evidence>
<dbReference type="GO" id="GO:0016757">
    <property type="term" value="F:glycosyltransferase activity"/>
    <property type="evidence" value="ECO:0007669"/>
    <property type="project" value="UniProtKB-KW"/>
</dbReference>
<keyword evidence="4" id="KW-0812">Transmembrane</keyword>
<dbReference type="SUPFAM" id="SSF53448">
    <property type="entry name" value="Nucleotide-diphospho-sugar transferases"/>
    <property type="match status" value="1"/>
</dbReference>
<sequence length="391" mass="44615">MDMEIAARLILWGSFIGLFFAYIGFPVVIFICSRLFGHRPVPPPYRLRQHLPTVTILISALNEEAVIRERLENVLSIDYPPDKLETVIASDGSTDRTCALARQYAETYPGRVRLLEYRERRGKATVLNSVVQQLQSDIVVFSDANTMFHSQAVLNLIRWFQDPTVGAVCGQLRLQDAATGKNVDGLYWRYENLLKDCEGRLGALLGANGAIYAMRRTVFVPIPGDTIVDDFVIPLFSKLRFKHRTIYDTEAIATEETAPDIEGEFRRRCRIGAGNFQSLSRLWPLLFPTQGWISFVFFSHKILRWFCPAFLLLALMSNIWLSDQSMYQWLLLAQTVFYVAAYLGHRLAKGTLGNRVVRLVTMFVAMNIALAVGFWCWVTGQQQGTWQRTIR</sequence>
<name>A0A0S4LPA1_9BACT</name>
<dbReference type="InterPro" id="IPR001173">
    <property type="entry name" value="Glyco_trans_2-like"/>
</dbReference>
<dbReference type="Pfam" id="PF00535">
    <property type="entry name" value="Glycos_transf_2"/>
    <property type="match status" value="1"/>
</dbReference>
<dbReference type="PANTHER" id="PTHR43630">
    <property type="entry name" value="POLY-BETA-1,6-N-ACETYL-D-GLUCOSAMINE SYNTHASE"/>
    <property type="match status" value="1"/>
</dbReference>
<feature type="transmembrane region" description="Helical" evidence="4">
    <location>
        <begin position="356"/>
        <end position="378"/>
    </location>
</feature>
<evidence type="ECO:0000256" key="1">
    <source>
        <dbReference type="ARBA" id="ARBA00006739"/>
    </source>
</evidence>
<feature type="transmembrane region" description="Helical" evidence="4">
    <location>
        <begin position="327"/>
        <end position="344"/>
    </location>
</feature>
<keyword evidence="4" id="KW-0472">Membrane</keyword>
<dbReference type="EMBL" id="CZQA01000012">
    <property type="protein sequence ID" value="CUS38777.1"/>
    <property type="molecule type" value="Genomic_DNA"/>
</dbReference>
<evidence type="ECO:0000256" key="2">
    <source>
        <dbReference type="ARBA" id="ARBA00022676"/>
    </source>
</evidence>
<accession>A0A0S4LPA1</accession>
<dbReference type="OrthoDB" id="9766971at2"/>
<dbReference type="CDD" id="cd06439">
    <property type="entry name" value="CESA_like_1"/>
    <property type="match status" value="1"/>
</dbReference>
<keyword evidence="4" id="KW-1133">Transmembrane helix</keyword>
<keyword evidence="2" id="KW-0328">Glycosyltransferase</keyword>
<proteinExistence type="inferred from homology"/>
<dbReference type="RefSeq" id="WP_090750932.1">
    <property type="nucleotide sequence ID" value="NZ_CZQA01000012.1"/>
</dbReference>
<evidence type="ECO:0000313" key="7">
    <source>
        <dbReference type="Proteomes" id="UP000199032"/>
    </source>
</evidence>
<keyword evidence="7" id="KW-1185">Reference proteome</keyword>
<feature type="transmembrane region" description="Helical" evidence="4">
    <location>
        <begin position="302"/>
        <end position="321"/>
    </location>
</feature>
<dbReference type="PANTHER" id="PTHR43630:SF1">
    <property type="entry name" value="POLY-BETA-1,6-N-ACETYL-D-GLUCOSAMINE SYNTHASE"/>
    <property type="match status" value="1"/>
</dbReference>
<dbReference type="InterPro" id="IPR029044">
    <property type="entry name" value="Nucleotide-diphossugar_trans"/>
</dbReference>
<evidence type="ECO:0000313" key="6">
    <source>
        <dbReference type="EMBL" id="CUS38777.1"/>
    </source>
</evidence>
<organism evidence="6 7">
    <name type="scientific">Candidatus Nitrospira nitrosa</name>
    <dbReference type="NCBI Taxonomy" id="1742972"/>
    <lineage>
        <taxon>Bacteria</taxon>
        <taxon>Pseudomonadati</taxon>
        <taxon>Nitrospirota</taxon>
        <taxon>Nitrospiria</taxon>
        <taxon>Nitrospirales</taxon>
        <taxon>Nitrospiraceae</taxon>
        <taxon>Nitrospira</taxon>
    </lineage>
</organism>
<dbReference type="Proteomes" id="UP000199032">
    <property type="component" value="Unassembled WGS sequence"/>
</dbReference>
<dbReference type="AlphaFoldDB" id="A0A0S4LPA1"/>
<evidence type="ECO:0000256" key="4">
    <source>
        <dbReference type="SAM" id="Phobius"/>
    </source>
</evidence>
<reference evidence="6 7" key="1">
    <citation type="submission" date="2015-10" db="EMBL/GenBank/DDBJ databases">
        <authorList>
            <person name="Gilbert D.G."/>
        </authorList>
    </citation>
    <scope>NUCLEOTIDE SEQUENCE [LARGE SCALE GENOMIC DNA]</scope>
    <source>
        <strain evidence="6">COMA1</strain>
    </source>
</reference>